<evidence type="ECO:0000256" key="1">
    <source>
        <dbReference type="SAM" id="MobiDB-lite"/>
    </source>
</evidence>
<protein>
    <submittedName>
        <fullName evidence="3">Uncharacterized protein</fullName>
    </submittedName>
</protein>
<organism evidence="3 4">
    <name type="scientific">Aestuariivirga litoralis</name>
    <dbReference type="NCBI Taxonomy" id="2650924"/>
    <lineage>
        <taxon>Bacteria</taxon>
        <taxon>Pseudomonadati</taxon>
        <taxon>Pseudomonadota</taxon>
        <taxon>Alphaproteobacteria</taxon>
        <taxon>Hyphomicrobiales</taxon>
        <taxon>Aestuariivirgaceae</taxon>
        <taxon>Aestuariivirga</taxon>
    </lineage>
</organism>
<keyword evidence="2" id="KW-1133">Transmembrane helix</keyword>
<keyword evidence="4" id="KW-1185">Reference proteome</keyword>
<name>A0A2W2AR00_9HYPH</name>
<dbReference type="AlphaFoldDB" id="A0A2W2AR00"/>
<reference evidence="4" key="1">
    <citation type="submission" date="2018-06" db="EMBL/GenBank/DDBJ databases">
        <title>Aestuariibacter litoralis strain KCTC 52945T.</title>
        <authorList>
            <person name="Li X."/>
            <person name="Salam N."/>
            <person name="Li J.-L."/>
            <person name="Chen Y.-M."/>
            <person name="Yang Z.-W."/>
            <person name="Zhang L.-Y."/>
            <person name="Han M.-X."/>
            <person name="Xiao M."/>
            <person name="Li W.-J."/>
        </authorList>
    </citation>
    <scope>NUCLEOTIDE SEQUENCE [LARGE SCALE GENOMIC DNA]</scope>
    <source>
        <strain evidence="4">KCTC 52945</strain>
    </source>
</reference>
<comment type="caution">
    <text evidence="3">The sequence shown here is derived from an EMBL/GenBank/DDBJ whole genome shotgun (WGS) entry which is preliminary data.</text>
</comment>
<evidence type="ECO:0000313" key="3">
    <source>
        <dbReference type="EMBL" id="PZF76062.1"/>
    </source>
</evidence>
<feature type="transmembrane region" description="Helical" evidence="2">
    <location>
        <begin position="34"/>
        <end position="52"/>
    </location>
</feature>
<dbReference type="Proteomes" id="UP000248795">
    <property type="component" value="Unassembled WGS sequence"/>
</dbReference>
<dbReference type="EMBL" id="QKVK01000007">
    <property type="protein sequence ID" value="PZF76062.1"/>
    <property type="molecule type" value="Genomic_DNA"/>
</dbReference>
<proteinExistence type="predicted"/>
<keyword evidence="2" id="KW-0472">Membrane</keyword>
<accession>A0A2W2AR00</accession>
<sequence>MLIIAGLVPATLFGTSQRVPGTSPGMMNRGGVAGLILKVMLIIAGLVPATLFSTGQRVPGTSPGMMNGGLVSPGSSSR</sequence>
<keyword evidence="2" id="KW-0812">Transmembrane</keyword>
<feature type="region of interest" description="Disordered" evidence="1">
    <location>
        <begin position="57"/>
        <end position="78"/>
    </location>
</feature>
<gene>
    <name evidence="3" type="ORF">DK847_15615</name>
</gene>
<evidence type="ECO:0000256" key="2">
    <source>
        <dbReference type="SAM" id="Phobius"/>
    </source>
</evidence>
<evidence type="ECO:0000313" key="4">
    <source>
        <dbReference type="Proteomes" id="UP000248795"/>
    </source>
</evidence>